<evidence type="ECO:0000313" key="2">
    <source>
        <dbReference type="EMBL" id="SFN07770.1"/>
    </source>
</evidence>
<feature type="transmembrane region" description="Helical" evidence="1">
    <location>
        <begin position="349"/>
        <end position="368"/>
    </location>
</feature>
<sequence>MKTGKANSLMLFAVYFVVNFLFLTKYGIRQSLVPISILIVTFITVHFFLFFLSKNELLSQKINVKLVYLLTGVLGVGYIALCHVLKDPYQLRIDRWQTLDFSLDYWIHGKYIYDTRNFIGNLSSYLPGQLLLALPAYLLGNVGYLQVAAFLLFSYAVMLEFKTNLIRFTAILMLGISLAYIYEAVCKSDFISSFIFAAAFILFWHTKFKENYFQKPVVLGICLGVLFLTRSVVVIPLIIFLLKPFLATHTKRKIQTVTAFLLTIAVLLLTVFFPAKNLEYIIEYNPLTLQGQSNKWVMLIFLAAALLLSFYVRKINDVFYFSAYIVFFTMLSFVLEKYLLFGLGFQDHFFSTTYLAACLPFSIVAYCFSVRKEIEKV</sequence>
<feature type="transmembrane region" description="Helical" evidence="1">
    <location>
        <begin position="130"/>
        <end position="153"/>
    </location>
</feature>
<proteinExistence type="predicted"/>
<feature type="transmembrane region" description="Helical" evidence="1">
    <location>
        <begin position="319"/>
        <end position="343"/>
    </location>
</feature>
<feature type="transmembrane region" description="Helical" evidence="1">
    <location>
        <begin position="217"/>
        <end position="242"/>
    </location>
</feature>
<feature type="transmembrane region" description="Helical" evidence="1">
    <location>
        <begin position="31"/>
        <end position="53"/>
    </location>
</feature>
<evidence type="ECO:0008006" key="4">
    <source>
        <dbReference type="Google" id="ProtNLM"/>
    </source>
</evidence>
<feature type="transmembrane region" description="Helical" evidence="1">
    <location>
        <begin position="65"/>
        <end position="85"/>
    </location>
</feature>
<dbReference type="EMBL" id="FOVD01000001">
    <property type="protein sequence ID" value="SFN07770.1"/>
    <property type="molecule type" value="Genomic_DNA"/>
</dbReference>
<feature type="transmembrane region" description="Helical" evidence="1">
    <location>
        <begin position="189"/>
        <end position="205"/>
    </location>
</feature>
<name>A0A1I4W365_CHROL</name>
<gene>
    <name evidence="2" type="ORF">SAMN05421594_0849</name>
</gene>
<evidence type="ECO:0000256" key="1">
    <source>
        <dbReference type="SAM" id="Phobius"/>
    </source>
</evidence>
<keyword evidence="1" id="KW-0472">Membrane</keyword>
<feature type="transmembrane region" description="Helical" evidence="1">
    <location>
        <begin position="254"/>
        <end position="275"/>
    </location>
</feature>
<feature type="transmembrane region" description="Helical" evidence="1">
    <location>
        <begin position="6"/>
        <end position="24"/>
    </location>
</feature>
<evidence type="ECO:0000313" key="3">
    <source>
        <dbReference type="Proteomes" id="UP000198769"/>
    </source>
</evidence>
<protein>
    <recommendedName>
        <fullName evidence="4">Dolichyl-phosphate-mannose-protein mannosyltransferase</fullName>
    </recommendedName>
</protein>
<organism evidence="2 3">
    <name type="scientific">Chryseobacterium oleae</name>
    <dbReference type="NCBI Taxonomy" id="491207"/>
    <lineage>
        <taxon>Bacteria</taxon>
        <taxon>Pseudomonadati</taxon>
        <taxon>Bacteroidota</taxon>
        <taxon>Flavobacteriia</taxon>
        <taxon>Flavobacteriales</taxon>
        <taxon>Weeksellaceae</taxon>
        <taxon>Chryseobacterium group</taxon>
        <taxon>Chryseobacterium</taxon>
    </lineage>
</organism>
<dbReference type="Proteomes" id="UP000198769">
    <property type="component" value="Unassembled WGS sequence"/>
</dbReference>
<feature type="transmembrane region" description="Helical" evidence="1">
    <location>
        <begin position="295"/>
        <end position="312"/>
    </location>
</feature>
<dbReference type="AlphaFoldDB" id="A0A1I4W365"/>
<accession>A0A1I4W365</accession>
<reference evidence="3" key="1">
    <citation type="submission" date="2016-10" db="EMBL/GenBank/DDBJ databases">
        <authorList>
            <person name="Varghese N."/>
            <person name="Submissions S."/>
        </authorList>
    </citation>
    <scope>NUCLEOTIDE SEQUENCE [LARGE SCALE GENOMIC DNA]</scope>
    <source>
        <strain evidence="3">DSM 25575</strain>
    </source>
</reference>
<keyword evidence="1" id="KW-1133">Transmembrane helix</keyword>
<keyword evidence="1" id="KW-0812">Transmembrane</keyword>
<keyword evidence="3" id="KW-1185">Reference proteome</keyword>